<feature type="domain" description="SAC" evidence="6">
    <location>
        <begin position="139"/>
        <end position="645"/>
    </location>
</feature>
<gene>
    <name evidence="7" type="ORF">E2I00_005226</name>
</gene>
<feature type="compositionally biased region" description="Low complexity" evidence="5">
    <location>
        <begin position="1573"/>
        <end position="1583"/>
    </location>
</feature>
<feature type="compositionally biased region" description="Low complexity" evidence="5">
    <location>
        <begin position="1493"/>
        <end position="1504"/>
    </location>
</feature>
<evidence type="ECO:0000256" key="1">
    <source>
        <dbReference type="ARBA" id="ARBA00008943"/>
    </source>
</evidence>
<comment type="caution">
    <text evidence="7">The sequence shown here is derived from an EMBL/GenBank/DDBJ whole genome shotgun (WGS) entry which is preliminary data.</text>
</comment>
<dbReference type="GO" id="GO:0004439">
    <property type="term" value="F:phosphatidylinositol-4,5-bisphosphate 5-phosphatase activity"/>
    <property type="evidence" value="ECO:0007669"/>
    <property type="project" value="UniProtKB-EC"/>
</dbReference>
<evidence type="ECO:0000256" key="5">
    <source>
        <dbReference type="SAM" id="MobiDB-lite"/>
    </source>
</evidence>
<feature type="region of interest" description="Disordered" evidence="5">
    <location>
        <begin position="1142"/>
        <end position="1174"/>
    </location>
</feature>
<dbReference type="GO" id="GO:0046856">
    <property type="term" value="P:phosphatidylinositol dephosphorylation"/>
    <property type="evidence" value="ECO:0007669"/>
    <property type="project" value="InterPro"/>
</dbReference>
<reference evidence="7 8" key="1">
    <citation type="journal article" date="2019" name="PLoS ONE">
        <title>Genomic analyses reveal an absence of contemporary introgressive admixture between fin whales and blue whales, despite known hybrids.</title>
        <authorList>
            <person name="Westbury M.V."/>
            <person name="Petersen B."/>
            <person name="Lorenzen E.D."/>
        </authorList>
    </citation>
    <scope>NUCLEOTIDE SEQUENCE [LARGE SCALE GENOMIC DNA]</scope>
    <source>
        <strain evidence="7">FinWhale-01</strain>
    </source>
</reference>
<organism evidence="7 8">
    <name type="scientific">Balaenoptera physalus</name>
    <name type="common">Fin whale</name>
    <name type="synonym">Balaena physalus</name>
    <dbReference type="NCBI Taxonomy" id="9770"/>
    <lineage>
        <taxon>Eukaryota</taxon>
        <taxon>Metazoa</taxon>
        <taxon>Chordata</taxon>
        <taxon>Craniata</taxon>
        <taxon>Vertebrata</taxon>
        <taxon>Euteleostomi</taxon>
        <taxon>Mammalia</taxon>
        <taxon>Eutheria</taxon>
        <taxon>Laurasiatheria</taxon>
        <taxon>Artiodactyla</taxon>
        <taxon>Whippomorpha</taxon>
        <taxon>Cetacea</taxon>
        <taxon>Mysticeti</taxon>
        <taxon>Balaenopteridae</taxon>
        <taxon>Balaenoptera</taxon>
    </lineage>
</organism>
<dbReference type="PANTHER" id="PTHR11200">
    <property type="entry name" value="INOSITOL 5-PHOSPHATASE"/>
    <property type="match status" value="1"/>
</dbReference>
<feature type="region of interest" description="Disordered" evidence="5">
    <location>
        <begin position="1273"/>
        <end position="1319"/>
    </location>
</feature>
<dbReference type="EMBL" id="SGJD01003770">
    <property type="protein sequence ID" value="KAB0392552.1"/>
    <property type="molecule type" value="Genomic_DNA"/>
</dbReference>
<dbReference type="GO" id="GO:0048471">
    <property type="term" value="C:perinuclear region of cytoplasm"/>
    <property type="evidence" value="ECO:0007669"/>
    <property type="project" value="TreeGrafter"/>
</dbReference>
<dbReference type="Proteomes" id="UP000437017">
    <property type="component" value="Unassembled WGS sequence"/>
</dbReference>
<dbReference type="Gene3D" id="3.60.10.10">
    <property type="entry name" value="Endonuclease/exonuclease/phosphatase"/>
    <property type="match status" value="2"/>
</dbReference>
<feature type="compositionally biased region" description="Polar residues" evidence="5">
    <location>
        <begin position="1463"/>
        <end position="1474"/>
    </location>
</feature>
<dbReference type="EC" id="3.1.3.36" evidence="3"/>
<dbReference type="InterPro" id="IPR002013">
    <property type="entry name" value="SAC_dom"/>
</dbReference>
<name>A0A643BXQ5_BALPH</name>
<evidence type="ECO:0000313" key="7">
    <source>
        <dbReference type="EMBL" id="KAB0392552.1"/>
    </source>
</evidence>
<dbReference type="InterPro" id="IPR046985">
    <property type="entry name" value="IP5"/>
</dbReference>
<feature type="region of interest" description="Disordered" evidence="5">
    <location>
        <begin position="1392"/>
        <end position="1412"/>
    </location>
</feature>
<dbReference type="GO" id="GO:0017124">
    <property type="term" value="F:SH3 domain binding"/>
    <property type="evidence" value="ECO:0007669"/>
    <property type="project" value="TreeGrafter"/>
</dbReference>
<dbReference type="SUPFAM" id="SSF56219">
    <property type="entry name" value="DNase I-like"/>
    <property type="match status" value="1"/>
</dbReference>
<keyword evidence="8" id="KW-1185">Reference proteome</keyword>
<sequence length="1612" mass="176728">PYPSLEDCLPLGQAPIHGGLGSWLAQLFRHLSCPILAPEEKEVIKGQYGKLTDAYGCLGELRLKSGPRSPDAEAVEEVVLETHFTTRMERCGTSLSFLVLVTGCTSVGRIPEAEIYKITATDFYPLQEEAKEEDRLTALRKSLNSGVFYFSWPNDGSCFDLTVRAQKQGDDSSEWGNSFFWNQLLHVPLRQHQVRCCDWLLKVICGVVAVRTVYASHKQAKACLISRISCERAGARFHTRGVNDDGHVSNFVETEQESHLVGSLCRHDCGTESPLIYPKKTKDKDLAAEDKATDSSGRIMERDRFAGDQYLETDEFFTQYIFFLWRLKDRVSAQHYNSQAHAIYMDDGVSSFVQIRGSVPLFWEQPGLQLTDDTGEVEGLCKLDEKCKDFGGKPFIHPTDTQQAPGTCRHLTSDVAPDFGVEVTGHDSVVRIELGERKAEIPVAALGTLVQDLQCLAGPLEGGAVSVCRGDMASCAALLCCRHMVLLKEQYGKQVVVNLLGSRGGEEDGTGYQGNRSWIMSSAACCAALYLVRLWHSGACRTERSFPVGILQRALWELKLHWDDFDVFARGENVSPRFQKGTLRMNCLDCLDRTNTVQSFIALEVLHLQLESLGLNSKPIADRFVESFKAMWSLNGHSLSKMFTGSRALEGKAKVGKLKDGARSVSRTMQSNFFDGAKQEAVKLLLVGDVCAEESADKGRLLLDNQALLDGIVHPPLTESLAMFLGGSNLLGTAELAGWLLDAPVFSGVSGSQGERGRDRATADIFAVGFEEMVELSAGNIVNASTTNRKMWGEQLQKAISRSHRYILLTSAQLVGVCLYIFVRPYHVPFIRRAVWDGVGGGEVHAASAAAARPDAEGRRGDWKKLLEFDQLQLQKSSGKIFKDFHEGTIDFGPTYKYDVGSAAYDTSDKCRTPAWTDRVLWWRKRHPFDRTVAGELNLLDNDLDTDTKVRHAWSPGALKYYGRAELQASDHRPVLAIVEVEVQEVDMLVTFADSHSALSVLDVDGMKAKCELCWACLRSRPSAFLGQSEGGPGSRCMRLSEKRFGVRGSDVCAHAQVASLSSQVKGRAVKIRPKTRDWLKGLQEEIIGKRDSVASVSPTANSCLLEENFDFTSLDFESEGDILEDDEDYLVDELSQPVFSDSEAGGDELADAPSSMAVAPPSRSPALTKKKQHPTYRGSLDLPFLNHLWYSDHSLSSRASHNAAVKYAWPMNKGVREVTSQQRGTLKLSCGRSSRHCRVPADLSLTHLTLAPPCPPDDADLLDLKQELEAVGDFRHRSPSRSLSVPNRPRPPHPPQRPPPPTGLMVKKSASDVSISSGTHGQYSILQTAKLLPGAPQQAPKARTGISKPYNVKQIKTTNAQEAEAAIRCLLEARGGAPGEALNATALRDQVPSKPEPTAGVAPLLPRRPAPRVPAIKKPALRRTGKIVFCSRSQASQPCLLLQRHEFVRTVAAQRLAPLETSGPSGLQSSCQLLQGPPCSSPSSDCPPAPLPAGGALFPQPAFLGPSSPASPEADGAKDTKSEAAPLLGDYQDYQDPFWSLLHHRNLLNTSWLPKSPDPLDSGNRNPGRAHAAPQQVSASPAQEPPLEHRQNDFGPWVTTSDKDKRTVLQI</sequence>
<proteinExistence type="inferred from homology"/>
<dbReference type="Pfam" id="PF02383">
    <property type="entry name" value="Syja_N"/>
    <property type="match status" value="1"/>
</dbReference>
<evidence type="ECO:0000259" key="6">
    <source>
        <dbReference type="PROSITE" id="PS50275"/>
    </source>
</evidence>
<evidence type="ECO:0000256" key="2">
    <source>
        <dbReference type="ARBA" id="ARBA00009678"/>
    </source>
</evidence>
<dbReference type="PANTHER" id="PTHR11200:SF148">
    <property type="entry name" value="SYNAPTOJANIN-2"/>
    <property type="match status" value="1"/>
</dbReference>
<dbReference type="OrthoDB" id="1925875at2759"/>
<feature type="non-terminal residue" evidence="7">
    <location>
        <position position="1"/>
    </location>
</feature>
<accession>A0A643BXQ5</accession>
<protein>
    <recommendedName>
        <fullName evidence="3">phosphoinositide 5-phosphatase</fullName>
        <ecNumber evidence="3">3.1.3.36</ecNumber>
    </recommendedName>
</protein>
<feature type="compositionally biased region" description="Pro residues" evidence="5">
    <location>
        <begin position="1289"/>
        <end position="1303"/>
    </location>
</feature>
<dbReference type="InterPro" id="IPR000300">
    <property type="entry name" value="IPPc"/>
</dbReference>
<comment type="similarity">
    <text evidence="2">In the central section; belongs to the inositol 1,4,5-trisphosphate 5-phosphatase family.</text>
</comment>
<dbReference type="GO" id="GO:0098793">
    <property type="term" value="C:presynapse"/>
    <property type="evidence" value="ECO:0007669"/>
    <property type="project" value="TreeGrafter"/>
</dbReference>
<comment type="similarity">
    <text evidence="1">Belongs to the synaptojanin family.</text>
</comment>
<feature type="region of interest" description="Disordered" evidence="5">
    <location>
        <begin position="1461"/>
        <end position="1521"/>
    </location>
</feature>
<evidence type="ECO:0000256" key="4">
    <source>
        <dbReference type="ARBA" id="ARBA00022801"/>
    </source>
</evidence>
<feature type="compositionally biased region" description="Basic and acidic residues" evidence="5">
    <location>
        <begin position="1602"/>
        <end position="1612"/>
    </location>
</feature>
<feature type="region of interest" description="Disordered" evidence="5">
    <location>
        <begin position="1555"/>
        <end position="1612"/>
    </location>
</feature>
<dbReference type="InterPro" id="IPR015047">
    <property type="entry name" value="SYNJ1/2_RRM"/>
</dbReference>
<dbReference type="GO" id="GO:0048488">
    <property type="term" value="P:synaptic vesicle endocytosis"/>
    <property type="evidence" value="ECO:0007669"/>
    <property type="project" value="TreeGrafter"/>
</dbReference>
<evidence type="ECO:0000256" key="3">
    <source>
        <dbReference type="ARBA" id="ARBA00013044"/>
    </source>
</evidence>
<dbReference type="SMART" id="SM01165">
    <property type="entry name" value="DUF1866"/>
    <property type="match status" value="1"/>
</dbReference>
<keyword evidence="4" id="KW-0378">Hydrolase</keyword>
<dbReference type="SMART" id="SM00128">
    <property type="entry name" value="IPPc"/>
    <property type="match status" value="1"/>
</dbReference>
<evidence type="ECO:0000313" key="8">
    <source>
        <dbReference type="Proteomes" id="UP000437017"/>
    </source>
</evidence>
<dbReference type="PROSITE" id="PS50275">
    <property type="entry name" value="SAC"/>
    <property type="match status" value="1"/>
</dbReference>
<dbReference type="InterPro" id="IPR036691">
    <property type="entry name" value="Endo/exonu/phosph_ase_sf"/>
</dbReference>
<dbReference type="Pfam" id="PF08952">
    <property type="entry name" value="DUF1866"/>
    <property type="match status" value="1"/>
</dbReference>
<dbReference type="Pfam" id="PF22669">
    <property type="entry name" value="Exo_endo_phos2"/>
    <property type="match status" value="2"/>
</dbReference>